<dbReference type="Proteomes" id="UP001321453">
    <property type="component" value="Unassembled WGS sequence"/>
</dbReference>
<dbReference type="InterPro" id="IPR052562">
    <property type="entry name" value="Ketohexokinase-related"/>
</dbReference>
<dbReference type="PROSITE" id="PS00584">
    <property type="entry name" value="PFKB_KINASES_2"/>
    <property type="match status" value="1"/>
</dbReference>
<dbReference type="PANTHER" id="PTHR42774">
    <property type="entry name" value="PHOSPHOTRANSFERASE SYSTEM TRANSPORT PROTEIN"/>
    <property type="match status" value="1"/>
</dbReference>
<sequence length="278" mass="27463">MRLVCCGLATLDVVQVVDEVPAADQKVVARSVSVTFGGPAANAAATAAALGVPTRLVTALGRSPLAELVRHGLEEAGVEVVDLLDGPGAPAVSTVLVTAATGERAVVSVNATGLAELLPAAPWARDATAVLVDGHLLDAGLELASAARAAGVPVLLDGGSWKPGLERLLAVVDHAVLSADFRAPGSGDPMHAVAELGPSTVAVSAGAGPVRVRAGGAESVLVPPGVDDVVDTLGAGDVLHGAMAAALARGAAPLEALELGIRQASESVRYAGALGWVR</sequence>
<name>A0ABT7SAC6_9CELL</name>
<gene>
    <name evidence="4" type="ORF">QRT05_14600</name>
</gene>
<proteinExistence type="predicted"/>
<keyword evidence="5" id="KW-1185">Reference proteome</keyword>
<organism evidence="4 5">
    <name type="scientific">Cellulomonas edaphi</name>
    <dbReference type="NCBI Taxonomy" id="3053468"/>
    <lineage>
        <taxon>Bacteria</taxon>
        <taxon>Bacillati</taxon>
        <taxon>Actinomycetota</taxon>
        <taxon>Actinomycetes</taxon>
        <taxon>Micrococcales</taxon>
        <taxon>Cellulomonadaceae</taxon>
        <taxon>Cellulomonas</taxon>
    </lineage>
</organism>
<reference evidence="4 5" key="1">
    <citation type="submission" date="2023-06" db="EMBL/GenBank/DDBJ databases">
        <title>Cellulomonas sp. MW9 Whole genome sequence.</title>
        <authorList>
            <person name="Park S."/>
        </authorList>
    </citation>
    <scope>NUCLEOTIDE SEQUENCE [LARGE SCALE GENOMIC DNA]</scope>
    <source>
        <strain evidence="4 5">MW9</strain>
    </source>
</reference>
<dbReference type="Pfam" id="PF00294">
    <property type="entry name" value="PfkB"/>
    <property type="match status" value="1"/>
</dbReference>
<dbReference type="InterPro" id="IPR029056">
    <property type="entry name" value="Ribokinase-like"/>
</dbReference>
<comment type="caution">
    <text evidence="4">The sequence shown here is derived from an EMBL/GenBank/DDBJ whole genome shotgun (WGS) entry which is preliminary data.</text>
</comment>
<evidence type="ECO:0000259" key="3">
    <source>
        <dbReference type="Pfam" id="PF00294"/>
    </source>
</evidence>
<dbReference type="InterPro" id="IPR002173">
    <property type="entry name" value="Carboh/pur_kinase_PfkB_CS"/>
</dbReference>
<evidence type="ECO:0000256" key="2">
    <source>
        <dbReference type="ARBA" id="ARBA00022777"/>
    </source>
</evidence>
<dbReference type="PANTHER" id="PTHR42774:SF3">
    <property type="entry name" value="KETOHEXOKINASE"/>
    <property type="match status" value="1"/>
</dbReference>
<evidence type="ECO:0000313" key="4">
    <source>
        <dbReference type="EMBL" id="MDM7832568.1"/>
    </source>
</evidence>
<evidence type="ECO:0000313" key="5">
    <source>
        <dbReference type="Proteomes" id="UP001321453"/>
    </source>
</evidence>
<dbReference type="EMBL" id="JAUCGR010000004">
    <property type="protein sequence ID" value="MDM7832568.1"/>
    <property type="molecule type" value="Genomic_DNA"/>
</dbReference>
<accession>A0ABT7SAC6</accession>
<dbReference type="InterPro" id="IPR011611">
    <property type="entry name" value="PfkB_dom"/>
</dbReference>
<keyword evidence="2 4" id="KW-0418">Kinase</keyword>
<dbReference type="RefSeq" id="WP_289448072.1">
    <property type="nucleotide sequence ID" value="NZ_JAUCGR010000004.1"/>
</dbReference>
<dbReference type="SUPFAM" id="SSF53613">
    <property type="entry name" value="Ribokinase-like"/>
    <property type="match status" value="1"/>
</dbReference>
<dbReference type="Gene3D" id="3.40.1190.20">
    <property type="match status" value="1"/>
</dbReference>
<protein>
    <submittedName>
        <fullName evidence="4">PfkB family carbohydrate kinase</fullName>
    </submittedName>
</protein>
<dbReference type="GO" id="GO:0016301">
    <property type="term" value="F:kinase activity"/>
    <property type="evidence" value="ECO:0007669"/>
    <property type="project" value="UniProtKB-KW"/>
</dbReference>
<evidence type="ECO:0000256" key="1">
    <source>
        <dbReference type="ARBA" id="ARBA00022679"/>
    </source>
</evidence>
<keyword evidence="1" id="KW-0808">Transferase</keyword>
<feature type="domain" description="Carbohydrate kinase PfkB" evidence="3">
    <location>
        <begin position="3"/>
        <end position="273"/>
    </location>
</feature>